<dbReference type="CDD" id="cd03751">
    <property type="entry name" value="proteasome_alpha_type_3"/>
    <property type="match status" value="1"/>
</dbReference>
<dbReference type="GO" id="GO:0010498">
    <property type="term" value="P:proteasomal protein catabolic process"/>
    <property type="evidence" value="ECO:0007669"/>
    <property type="project" value="UniProtKB-ARBA"/>
</dbReference>
<dbReference type="Pfam" id="PF00227">
    <property type="entry name" value="Proteasome"/>
    <property type="match status" value="1"/>
</dbReference>
<evidence type="ECO:0000256" key="6">
    <source>
        <dbReference type="PROSITE-ProRule" id="PRU00808"/>
    </source>
</evidence>
<organism evidence="9 10">
    <name type="scientific">Tieghemostelium lacteum</name>
    <name type="common">Slime mold</name>
    <name type="synonym">Dictyostelium lacteum</name>
    <dbReference type="NCBI Taxonomy" id="361077"/>
    <lineage>
        <taxon>Eukaryota</taxon>
        <taxon>Amoebozoa</taxon>
        <taxon>Evosea</taxon>
        <taxon>Eumycetozoa</taxon>
        <taxon>Dictyostelia</taxon>
        <taxon>Dictyosteliales</taxon>
        <taxon>Raperosteliaceae</taxon>
        <taxon>Tieghemostelium</taxon>
    </lineage>
</organism>
<dbReference type="InterPro" id="IPR000426">
    <property type="entry name" value="Proteasome_asu_N"/>
</dbReference>
<dbReference type="Proteomes" id="UP000076078">
    <property type="component" value="Unassembled WGS sequence"/>
</dbReference>
<dbReference type="FunCoup" id="A0A152A1W0">
    <property type="interactions" value="1144"/>
</dbReference>
<keyword evidence="4 7" id="KW-0539">Nucleus</keyword>
<dbReference type="SMART" id="SM00948">
    <property type="entry name" value="Proteasome_A_N"/>
    <property type="match status" value="1"/>
</dbReference>
<sequence length="249" mass="27161">MTSVGSGYDLSVSTYSPDGKIFQVDYANKAVENSGTCIAIKTKDGVVVGVEKLIPSKMLCHGSNRRIHAVDLHIGVGISGFLADARQLVLRARAEAKSYKQIYGQPIPVKVLSQRVAALCHVYTLYGSVRAFGCSIIISGIDQEGPQLYQVEPSGSCIGYFGASMGKGKQAAKNELEKIKFNEMTTHEAIKEIAKIIYSVHDEVKDKDFQLELGWISTTETKGQFNMVPKDLQSDAESYAKNALEEANM</sequence>
<evidence type="ECO:0000256" key="1">
    <source>
        <dbReference type="ARBA" id="ARBA00002000"/>
    </source>
</evidence>
<gene>
    <name evidence="9" type="ORF">DLAC_03256</name>
</gene>
<evidence type="ECO:0000259" key="8">
    <source>
        <dbReference type="PROSITE" id="PS00388"/>
    </source>
</evidence>
<keyword evidence="3 6" id="KW-0647">Proteasome</keyword>
<comment type="subcellular location">
    <subcellularLocation>
        <location evidence="7">Cytoplasm</location>
    </subcellularLocation>
    <subcellularLocation>
        <location evidence="7">Nucleus</location>
    </subcellularLocation>
</comment>
<dbReference type="STRING" id="361077.A0A152A1W0"/>
<dbReference type="PANTHER" id="PTHR11599">
    <property type="entry name" value="PROTEASOME SUBUNIT ALPHA/BETA"/>
    <property type="match status" value="1"/>
</dbReference>
<evidence type="ECO:0000256" key="7">
    <source>
        <dbReference type="RuleBase" id="RU000551"/>
    </source>
</evidence>
<dbReference type="InterPro" id="IPR001353">
    <property type="entry name" value="Proteasome_sua/b"/>
</dbReference>
<dbReference type="InParanoid" id="A0A152A1W0"/>
<evidence type="ECO:0000313" key="9">
    <source>
        <dbReference type="EMBL" id="KYR00107.1"/>
    </source>
</evidence>
<evidence type="ECO:0000313" key="10">
    <source>
        <dbReference type="Proteomes" id="UP000076078"/>
    </source>
</evidence>
<comment type="subunit">
    <text evidence="5">The 26S proteasome consists of a 20S proteasome core and two 19S regulatory subunits. The 20S proteasome core is composed of 28 subunits that are arranged in four stacked rings, resulting in a barrel-shaped structure. The two end rings are each formed by seven alpha subunits, and the two central rings are each formed by seven beta subunits. The catalytic chamber with the active sites is on the inside of the barrel.</text>
</comment>
<dbReference type="AlphaFoldDB" id="A0A152A1W0"/>
<protein>
    <recommendedName>
        <fullName evidence="7">Proteasome subunit alpha type</fullName>
    </recommendedName>
</protein>
<dbReference type="InterPro" id="IPR029055">
    <property type="entry name" value="Ntn_hydrolases_N"/>
</dbReference>
<evidence type="ECO:0000256" key="2">
    <source>
        <dbReference type="ARBA" id="ARBA00022490"/>
    </source>
</evidence>
<dbReference type="GO" id="GO:0006511">
    <property type="term" value="P:ubiquitin-dependent protein catabolic process"/>
    <property type="evidence" value="ECO:0007669"/>
    <property type="project" value="InterPro"/>
</dbReference>
<dbReference type="Pfam" id="PF10584">
    <property type="entry name" value="Proteasome_A_N"/>
    <property type="match status" value="1"/>
</dbReference>
<comment type="function">
    <text evidence="1">The proteasome is a multicatalytic proteinase complex which is characterized by its ability to cleave peptides with Arg, Phe, Tyr, Leu, and Glu adjacent to the leaving group at neutral or slightly basic pH. The proteasome has an ATP-dependent proteolytic activity.</text>
</comment>
<dbReference type="EMBL" id="LODT01000016">
    <property type="protein sequence ID" value="KYR00107.1"/>
    <property type="molecule type" value="Genomic_DNA"/>
</dbReference>
<comment type="similarity">
    <text evidence="6 7">Belongs to the peptidase T1A family.</text>
</comment>
<dbReference type="GO" id="GO:0019773">
    <property type="term" value="C:proteasome core complex, alpha-subunit complex"/>
    <property type="evidence" value="ECO:0007669"/>
    <property type="project" value="UniProtKB-UniRule"/>
</dbReference>
<dbReference type="PROSITE" id="PS51475">
    <property type="entry name" value="PROTEASOME_ALPHA_2"/>
    <property type="match status" value="1"/>
</dbReference>
<dbReference type="OMA" id="RVSMYMH"/>
<accession>A0A152A1W0</accession>
<dbReference type="SUPFAM" id="SSF56235">
    <property type="entry name" value="N-terminal nucleophile aminohydrolases (Ntn hydrolases)"/>
    <property type="match status" value="1"/>
</dbReference>
<keyword evidence="10" id="KW-1185">Reference proteome</keyword>
<evidence type="ECO:0000256" key="4">
    <source>
        <dbReference type="ARBA" id="ARBA00023242"/>
    </source>
</evidence>
<dbReference type="GO" id="GO:0005634">
    <property type="term" value="C:nucleus"/>
    <property type="evidence" value="ECO:0007669"/>
    <property type="project" value="UniProtKB-SubCell"/>
</dbReference>
<name>A0A152A1W0_TIELA</name>
<evidence type="ECO:0000256" key="3">
    <source>
        <dbReference type="ARBA" id="ARBA00022942"/>
    </source>
</evidence>
<dbReference type="FunFam" id="3.60.20.10:FF:000007">
    <property type="entry name" value="Proteasome subunit alpha type"/>
    <property type="match status" value="1"/>
</dbReference>
<feature type="domain" description="Proteasome alpha-type subunits" evidence="8">
    <location>
        <begin position="8"/>
        <end position="30"/>
    </location>
</feature>
<keyword evidence="2 7" id="KW-0963">Cytoplasm</keyword>
<dbReference type="OrthoDB" id="431557at2759"/>
<comment type="caution">
    <text evidence="9">The sequence shown here is derived from an EMBL/GenBank/DDBJ whole genome shotgun (WGS) entry which is preliminary data.</text>
</comment>
<dbReference type="PROSITE" id="PS00388">
    <property type="entry name" value="PROTEASOME_ALPHA_1"/>
    <property type="match status" value="1"/>
</dbReference>
<dbReference type="Gene3D" id="3.60.20.10">
    <property type="entry name" value="Glutamine Phosphoribosylpyrophosphate, subunit 1, domain 1"/>
    <property type="match status" value="1"/>
</dbReference>
<reference evidence="9 10" key="1">
    <citation type="submission" date="2015-12" db="EMBL/GenBank/DDBJ databases">
        <title>Dictyostelia acquired genes for synthesis and detection of signals that induce cell-type specialization by lateral gene transfer from prokaryotes.</title>
        <authorList>
            <person name="Gloeckner G."/>
            <person name="Schaap P."/>
        </authorList>
    </citation>
    <scope>NUCLEOTIDE SEQUENCE [LARGE SCALE GENOMIC DNA]</scope>
    <source>
        <strain evidence="9 10">TK</strain>
    </source>
</reference>
<proteinExistence type="inferred from homology"/>
<dbReference type="InterPro" id="IPR023332">
    <property type="entry name" value="Proteasome_alpha-type"/>
</dbReference>
<dbReference type="GO" id="GO:0005737">
    <property type="term" value="C:cytoplasm"/>
    <property type="evidence" value="ECO:0007669"/>
    <property type="project" value="UniProtKB-SubCell"/>
</dbReference>
<dbReference type="InterPro" id="IPR050115">
    <property type="entry name" value="Proteasome_alpha"/>
</dbReference>
<evidence type="ECO:0000256" key="5">
    <source>
        <dbReference type="ARBA" id="ARBA00026071"/>
    </source>
</evidence>